<accession>A0A9D1K8E7</accession>
<feature type="transmembrane region" description="Helical" evidence="5">
    <location>
        <begin position="186"/>
        <end position="205"/>
    </location>
</feature>
<sequence>MRTVIDLVLLAIIIISIWSGYKKGFIMGIAGVVAIVVSLYAASLVSSAFSYEVVPALRPFASGYVESQMQDTVLEDMGLADTELSYEDILSNDPELRHDFCATCYKTFGIYDDAAEQMATEAETYADEHNSTIEEAIVEVLCTRVAYIAGVVLLFIIFLITLMTLANIPNLSFRIPNMDILNDAGGAAMGLLTGMLYCMLLSWILRFGGLAIGLDTFGDTLLAKFFRSIDFLTAGLGI</sequence>
<dbReference type="GO" id="GO:0009403">
    <property type="term" value="P:toxin biosynthetic process"/>
    <property type="evidence" value="ECO:0007669"/>
    <property type="project" value="InterPro"/>
</dbReference>
<keyword evidence="3 5" id="KW-1133">Transmembrane helix</keyword>
<evidence type="ECO:0000256" key="3">
    <source>
        <dbReference type="ARBA" id="ARBA00022989"/>
    </source>
</evidence>
<comment type="subcellular location">
    <subcellularLocation>
        <location evidence="1">Membrane</location>
        <topology evidence="1">Multi-pass membrane protein</topology>
    </subcellularLocation>
</comment>
<proteinExistence type="predicted"/>
<reference evidence="6" key="2">
    <citation type="journal article" date="2021" name="PeerJ">
        <title>Extensive microbial diversity within the chicken gut microbiome revealed by metagenomics and culture.</title>
        <authorList>
            <person name="Gilroy R."/>
            <person name="Ravi A."/>
            <person name="Getino M."/>
            <person name="Pursley I."/>
            <person name="Horton D.L."/>
            <person name="Alikhan N.F."/>
            <person name="Baker D."/>
            <person name="Gharbi K."/>
            <person name="Hall N."/>
            <person name="Watson M."/>
            <person name="Adriaenssens E.M."/>
            <person name="Foster-Nyarko E."/>
            <person name="Jarju S."/>
            <person name="Secka A."/>
            <person name="Antonio M."/>
            <person name="Oren A."/>
            <person name="Chaudhuri R.R."/>
            <person name="La Ragione R."/>
            <person name="Hildebrand F."/>
            <person name="Pallen M.J."/>
        </authorList>
    </citation>
    <scope>NUCLEOTIDE SEQUENCE</scope>
    <source>
        <strain evidence="6">ChiHecec3B27-6122</strain>
    </source>
</reference>
<evidence type="ECO:0000256" key="5">
    <source>
        <dbReference type="SAM" id="Phobius"/>
    </source>
</evidence>
<feature type="transmembrane region" description="Helical" evidence="5">
    <location>
        <begin position="145"/>
        <end position="166"/>
    </location>
</feature>
<feature type="transmembrane region" description="Helical" evidence="5">
    <location>
        <begin position="27"/>
        <end position="49"/>
    </location>
</feature>
<dbReference type="AlphaFoldDB" id="A0A9D1K8E7"/>
<keyword evidence="2 5" id="KW-0812">Transmembrane</keyword>
<comment type="caution">
    <text evidence="6">The sequence shown here is derived from an EMBL/GenBank/DDBJ whole genome shotgun (WGS) entry which is preliminary data.</text>
</comment>
<evidence type="ECO:0000256" key="1">
    <source>
        <dbReference type="ARBA" id="ARBA00004141"/>
    </source>
</evidence>
<dbReference type="InterPro" id="IPR003825">
    <property type="entry name" value="Colicin-V_CvpA"/>
</dbReference>
<dbReference type="EMBL" id="DVJS01000151">
    <property type="protein sequence ID" value="HIS97540.1"/>
    <property type="molecule type" value="Genomic_DNA"/>
</dbReference>
<reference evidence="6" key="1">
    <citation type="submission" date="2020-10" db="EMBL/GenBank/DDBJ databases">
        <authorList>
            <person name="Gilroy R."/>
        </authorList>
    </citation>
    <scope>NUCLEOTIDE SEQUENCE</scope>
    <source>
        <strain evidence="6">ChiHecec3B27-6122</strain>
    </source>
</reference>
<dbReference type="Proteomes" id="UP000886876">
    <property type="component" value="Unassembled WGS sequence"/>
</dbReference>
<feature type="transmembrane region" description="Helical" evidence="5">
    <location>
        <begin position="5"/>
        <end position="21"/>
    </location>
</feature>
<organism evidence="6 7">
    <name type="scientific">Candidatus Scatomorpha pullistercoris</name>
    <dbReference type="NCBI Taxonomy" id="2840929"/>
    <lineage>
        <taxon>Bacteria</taxon>
        <taxon>Bacillati</taxon>
        <taxon>Bacillota</taxon>
        <taxon>Clostridia</taxon>
        <taxon>Eubacteriales</taxon>
        <taxon>Candidatus Scatomorpha</taxon>
    </lineage>
</organism>
<evidence type="ECO:0000256" key="2">
    <source>
        <dbReference type="ARBA" id="ARBA00022692"/>
    </source>
</evidence>
<name>A0A9D1K8E7_9FIRM</name>
<keyword evidence="4 5" id="KW-0472">Membrane</keyword>
<evidence type="ECO:0000313" key="6">
    <source>
        <dbReference type="EMBL" id="HIS97540.1"/>
    </source>
</evidence>
<protein>
    <submittedName>
        <fullName evidence="6">CvpA family protein</fullName>
    </submittedName>
</protein>
<evidence type="ECO:0000313" key="7">
    <source>
        <dbReference type="Proteomes" id="UP000886876"/>
    </source>
</evidence>
<evidence type="ECO:0000256" key="4">
    <source>
        <dbReference type="ARBA" id="ARBA00023136"/>
    </source>
</evidence>
<dbReference type="Pfam" id="PF02674">
    <property type="entry name" value="Colicin_V"/>
    <property type="match status" value="1"/>
</dbReference>
<dbReference type="GO" id="GO:0016020">
    <property type="term" value="C:membrane"/>
    <property type="evidence" value="ECO:0007669"/>
    <property type="project" value="UniProtKB-SubCell"/>
</dbReference>
<gene>
    <name evidence="6" type="ORF">IAD42_06140</name>
</gene>